<evidence type="ECO:0000313" key="8">
    <source>
        <dbReference type="EMBL" id="BAU55652.1"/>
    </source>
</evidence>
<dbReference type="Proteomes" id="UP000218263">
    <property type="component" value="Chromosome"/>
</dbReference>
<name>A0A0X8X5U3_9SPHI</name>
<comment type="cofactor">
    <cofactor evidence="1">
        <name>[4Fe-4S] cluster</name>
        <dbReference type="ChEBI" id="CHEBI:49883"/>
    </cofactor>
</comment>
<dbReference type="OrthoDB" id="9808591at2"/>
<accession>A0A0X8X5U3</accession>
<dbReference type="PROSITE" id="PS01305">
    <property type="entry name" value="MOAA_NIFB_PQQE"/>
    <property type="match status" value="1"/>
</dbReference>
<dbReference type="PANTHER" id="PTHR43273">
    <property type="entry name" value="ANAEROBIC SULFATASE-MATURATING ENZYME HOMOLOG ASLB-RELATED"/>
    <property type="match status" value="1"/>
</dbReference>
<dbReference type="PANTHER" id="PTHR43273:SF8">
    <property type="entry name" value="RADICAL SAM DOMAIN PROTEIN"/>
    <property type="match status" value="1"/>
</dbReference>
<gene>
    <name evidence="8" type="ORF">MgSA37_03843</name>
</gene>
<dbReference type="Pfam" id="PF04055">
    <property type="entry name" value="Radical_SAM"/>
    <property type="match status" value="1"/>
</dbReference>
<dbReference type="SFLD" id="SFLDG01072">
    <property type="entry name" value="dehydrogenase_like"/>
    <property type="match status" value="1"/>
</dbReference>
<dbReference type="SUPFAM" id="SSF102114">
    <property type="entry name" value="Radical SAM enzymes"/>
    <property type="match status" value="1"/>
</dbReference>
<dbReference type="InterPro" id="IPR058240">
    <property type="entry name" value="rSAM_sf"/>
</dbReference>
<dbReference type="GO" id="GO:0051539">
    <property type="term" value="F:4 iron, 4 sulfur cluster binding"/>
    <property type="evidence" value="ECO:0007669"/>
    <property type="project" value="UniProtKB-KW"/>
</dbReference>
<dbReference type="PROSITE" id="PS51918">
    <property type="entry name" value="RADICAL_SAM"/>
    <property type="match status" value="1"/>
</dbReference>
<dbReference type="AlphaFoldDB" id="A0A0X8X5U3"/>
<dbReference type="NCBIfam" id="TIGR04269">
    <property type="entry name" value="SAM_SPASM_FxsB"/>
    <property type="match status" value="1"/>
</dbReference>
<dbReference type="InterPro" id="IPR013785">
    <property type="entry name" value="Aldolase_TIM"/>
</dbReference>
<keyword evidence="9" id="KW-1185">Reference proteome</keyword>
<evidence type="ECO:0000256" key="4">
    <source>
        <dbReference type="ARBA" id="ARBA00022723"/>
    </source>
</evidence>
<dbReference type="EMBL" id="AP017313">
    <property type="protein sequence ID" value="BAU55652.1"/>
    <property type="molecule type" value="Genomic_DNA"/>
</dbReference>
<dbReference type="GO" id="GO:0016491">
    <property type="term" value="F:oxidoreductase activity"/>
    <property type="evidence" value="ECO:0007669"/>
    <property type="project" value="InterPro"/>
</dbReference>
<evidence type="ECO:0000256" key="5">
    <source>
        <dbReference type="ARBA" id="ARBA00023004"/>
    </source>
</evidence>
<dbReference type="InterPro" id="IPR007197">
    <property type="entry name" value="rSAM"/>
</dbReference>
<evidence type="ECO:0000256" key="2">
    <source>
        <dbReference type="ARBA" id="ARBA00022485"/>
    </source>
</evidence>
<dbReference type="SFLD" id="SFLDG01384">
    <property type="entry name" value="thioether_bond_formation_requi"/>
    <property type="match status" value="1"/>
</dbReference>
<dbReference type="InterPro" id="IPR026335">
    <property type="entry name" value="rSAM_SPASM_FxsB"/>
</dbReference>
<dbReference type="SFLD" id="SFLDG01386">
    <property type="entry name" value="main_SPASM_domain-containing"/>
    <property type="match status" value="2"/>
</dbReference>
<evidence type="ECO:0000256" key="3">
    <source>
        <dbReference type="ARBA" id="ARBA00022691"/>
    </source>
</evidence>
<sequence>MQTSLRWTPDDYDIILASKFKRPIYMFIIKVASRCNLDCSYCYVYQSPDKSWQTKPKFLSIETIEQIAYRIHDHVFEHNLADVSIVFHGGEPLLAGVERFKNYVQTLTAVIKCPIQFGIQTNAILLDIPMIDFFYEYNFRIGISLDGNKEYNDRHRIYPNKSGSYDDTINGIKLLQSYPDYKKIFGGVLIVVHVENEPLEILKTLEELGIGGANLLLPDSNYESPPFRTNDDPLIYGKWLYKFFKHWFDNYSHIEVPYFEEIINLMLGGVSSSEEIGAKSVDFVVIDTNGDIEAVDTLKMVGSEATSLNLNVGQNSLNEALEHPAIYSRMSGYHALCEKCRNCEYLNNCGGGYIPHRYSEEKGFINPSVYCDDLKYLFANMYSHIFQ</sequence>
<evidence type="ECO:0000313" key="9">
    <source>
        <dbReference type="Proteomes" id="UP000218263"/>
    </source>
</evidence>
<dbReference type="InterPro" id="IPR023867">
    <property type="entry name" value="Sulphatase_maturase_rSAM"/>
</dbReference>
<dbReference type="RefSeq" id="WP_096354051.1">
    <property type="nucleotide sequence ID" value="NZ_AP017313.1"/>
</dbReference>
<evidence type="ECO:0000259" key="7">
    <source>
        <dbReference type="PROSITE" id="PS51918"/>
    </source>
</evidence>
<dbReference type="CDD" id="cd01335">
    <property type="entry name" value="Radical_SAM"/>
    <property type="match status" value="1"/>
</dbReference>
<keyword evidence="5" id="KW-0408">Iron</keyword>
<keyword evidence="2" id="KW-0004">4Fe-4S</keyword>
<keyword evidence="3" id="KW-0949">S-adenosyl-L-methionine</keyword>
<organism evidence="8 9">
    <name type="scientific">Mucilaginibacter gotjawali</name>
    <dbReference type="NCBI Taxonomy" id="1550579"/>
    <lineage>
        <taxon>Bacteria</taxon>
        <taxon>Pseudomonadati</taxon>
        <taxon>Bacteroidota</taxon>
        <taxon>Sphingobacteriia</taxon>
        <taxon>Sphingobacteriales</taxon>
        <taxon>Sphingobacteriaceae</taxon>
        <taxon>Mucilaginibacter</taxon>
    </lineage>
</organism>
<feature type="domain" description="Radical SAM core" evidence="7">
    <location>
        <begin position="19"/>
        <end position="249"/>
    </location>
</feature>
<dbReference type="KEGG" id="mgot:MgSA37_03843"/>
<keyword evidence="6" id="KW-0411">Iron-sulfur</keyword>
<evidence type="ECO:0000256" key="1">
    <source>
        <dbReference type="ARBA" id="ARBA00001966"/>
    </source>
</evidence>
<dbReference type="Gene3D" id="3.20.20.70">
    <property type="entry name" value="Aldolase class I"/>
    <property type="match status" value="1"/>
</dbReference>
<dbReference type="InterPro" id="IPR000385">
    <property type="entry name" value="MoaA_NifB_PqqE_Fe-S-bd_CS"/>
</dbReference>
<dbReference type="SFLD" id="SFLDS00029">
    <property type="entry name" value="Radical_SAM"/>
    <property type="match status" value="2"/>
</dbReference>
<dbReference type="GO" id="GO:0046872">
    <property type="term" value="F:metal ion binding"/>
    <property type="evidence" value="ECO:0007669"/>
    <property type="project" value="UniProtKB-KW"/>
</dbReference>
<dbReference type="SFLD" id="SFLDG01067">
    <property type="entry name" value="SPASM/twitch_domain_containing"/>
    <property type="match status" value="2"/>
</dbReference>
<evidence type="ECO:0000256" key="6">
    <source>
        <dbReference type="ARBA" id="ARBA00023014"/>
    </source>
</evidence>
<protein>
    <recommendedName>
        <fullName evidence="7">Radical SAM core domain-containing protein</fullName>
    </recommendedName>
</protein>
<reference evidence="8 9" key="1">
    <citation type="submission" date="2015-12" db="EMBL/GenBank/DDBJ databases">
        <title>Genome sequence of Mucilaginibacter gotjawali.</title>
        <authorList>
            <person name="Lee J.S."/>
            <person name="Lee K.C."/>
            <person name="Kim K.K."/>
            <person name="Lee B.W."/>
        </authorList>
    </citation>
    <scope>NUCLEOTIDE SEQUENCE [LARGE SCALE GENOMIC DNA]</scope>
    <source>
        <strain evidence="8 9">SA3-7</strain>
    </source>
</reference>
<proteinExistence type="predicted"/>
<keyword evidence="4" id="KW-0479">Metal-binding</keyword>